<dbReference type="EMBL" id="MN956836">
    <property type="protein sequence ID" value="QTX15029.1"/>
    <property type="molecule type" value="Genomic_DNA"/>
</dbReference>
<evidence type="ECO:0000313" key="1">
    <source>
        <dbReference type="EMBL" id="QTX15029.1"/>
    </source>
</evidence>
<accession>A0A8B0SVG1</accession>
<name>A0A8B0SVG1_KLEPN</name>
<dbReference type="AlphaFoldDB" id="A0A8B0SVG1"/>
<geneLocation type="plasmid" evidence="1">
    <name>p17-15-vir-like</name>
</geneLocation>
<organism evidence="1">
    <name type="scientific">Klebsiella pneumoniae</name>
    <dbReference type="NCBI Taxonomy" id="573"/>
    <lineage>
        <taxon>Bacteria</taxon>
        <taxon>Pseudomonadati</taxon>
        <taxon>Pseudomonadota</taxon>
        <taxon>Gammaproteobacteria</taxon>
        <taxon>Enterobacterales</taxon>
        <taxon>Enterobacteriaceae</taxon>
        <taxon>Klebsiella/Raoultella group</taxon>
        <taxon>Klebsiella</taxon>
        <taxon>Klebsiella pneumoniae complex</taxon>
    </lineage>
</organism>
<protein>
    <submittedName>
        <fullName evidence="1">Uncharacterized protein</fullName>
    </submittedName>
</protein>
<keyword evidence="1" id="KW-0614">Plasmid</keyword>
<proteinExistence type="predicted"/>
<sequence>MPAEIGSNRFFQTLPFEQVVISGFTQRVSKRTGYLEDEYIISRRVCRSEIELINFGNLRGLDPH</sequence>
<reference evidence="1" key="1">
    <citation type="submission" date="2020-01" db="EMBL/GenBank/DDBJ databases">
        <authorList>
            <person name="Qin S."/>
        </authorList>
    </citation>
    <scope>NUCLEOTIDE SEQUENCE</scope>
    <source>
        <strain evidence="1">CVir17-16-YZ6g</strain>
        <plasmid evidence="1">p17-15-vir-like</plasmid>
    </source>
</reference>